<dbReference type="NCBIfam" id="NF040877">
    <property type="entry name" value="SE1832_fam"/>
    <property type="match status" value="1"/>
</dbReference>
<sequence>MTKVNVEDKISELKREYVRIQGDIERLESLGHSFEKLEVRLTEIEKEIQEYRLLK</sequence>
<name>A0ABR9QIX4_9BACI</name>
<dbReference type="Proteomes" id="UP001516662">
    <property type="component" value="Unassembled WGS sequence"/>
</dbReference>
<proteinExistence type="predicted"/>
<evidence type="ECO:0000313" key="3">
    <source>
        <dbReference type="Proteomes" id="UP001516662"/>
    </source>
</evidence>
<evidence type="ECO:0000313" key="2">
    <source>
        <dbReference type="EMBL" id="MBE4908450.1"/>
    </source>
</evidence>
<feature type="coiled-coil region" evidence="1">
    <location>
        <begin position="3"/>
        <end position="54"/>
    </location>
</feature>
<accession>A0ABR9QIX4</accession>
<dbReference type="InterPro" id="IPR048062">
    <property type="entry name" value="SE1832-like"/>
</dbReference>
<organism evidence="2 3">
    <name type="scientific">Litchfieldia luteola</name>
    <dbReference type="NCBI Taxonomy" id="682179"/>
    <lineage>
        <taxon>Bacteria</taxon>
        <taxon>Bacillati</taxon>
        <taxon>Bacillota</taxon>
        <taxon>Bacilli</taxon>
        <taxon>Bacillales</taxon>
        <taxon>Bacillaceae</taxon>
        <taxon>Litchfieldia</taxon>
    </lineage>
</organism>
<reference evidence="2 3" key="1">
    <citation type="submission" date="2020-10" db="EMBL/GenBank/DDBJ databases">
        <title>Bacillus sp. HD4P25, an endophyte from a halophyte.</title>
        <authorList>
            <person name="Sun J.-Q."/>
        </authorList>
    </citation>
    <scope>NUCLEOTIDE SEQUENCE [LARGE SCALE GENOMIC DNA]</scope>
    <source>
        <strain evidence="2 3">YIM 93174</strain>
    </source>
</reference>
<comment type="caution">
    <text evidence="2">The sequence shown here is derived from an EMBL/GenBank/DDBJ whole genome shotgun (WGS) entry which is preliminary data.</text>
</comment>
<evidence type="ECO:0000256" key="1">
    <source>
        <dbReference type="SAM" id="Coils"/>
    </source>
</evidence>
<dbReference type="RefSeq" id="WP_193536165.1">
    <property type="nucleotide sequence ID" value="NZ_JADCLJ010000020.1"/>
</dbReference>
<keyword evidence="3" id="KW-1185">Reference proteome</keyword>
<keyword evidence="1" id="KW-0175">Coiled coil</keyword>
<protein>
    <submittedName>
        <fullName evidence="2">Uncharacterized protein</fullName>
    </submittedName>
</protein>
<gene>
    <name evidence="2" type="ORF">IMZ08_10320</name>
</gene>
<dbReference type="EMBL" id="JADCLJ010000020">
    <property type="protein sequence ID" value="MBE4908450.1"/>
    <property type="molecule type" value="Genomic_DNA"/>
</dbReference>